<dbReference type="SUPFAM" id="SSF53613">
    <property type="entry name" value="Ribokinase-like"/>
    <property type="match status" value="1"/>
</dbReference>
<dbReference type="InterPro" id="IPR016084">
    <property type="entry name" value="Haem_Oase-like_multi-hlx"/>
</dbReference>
<evidence type="ECO:0000313" key="3">
    <source>
        <dbReference type="EMBL" id="KAG6376499.1"/>
    </source>
</evidence>
<dbReference type="GO" id="GO:0005829">
    <property type="term" value="C:cytosol"/>
    <property type="evidence" value="ECO:0007669"/>
    <property type="project" value="TreeGrafter"/>
</dbReference>
<dbReference type="Gene3D" id="3.40.1190.20">
    <property type="match status" value="1"/>
</dbReference>
<dbReference type="Pfam" id="PF08543">
    <property type="entry name" value="Phos_pyr_kin"/>
    <property type="match status" value="1"/>
</dbReference>
<evidence type="ECO:0000259" key="2">
    <source>
        <dbReference type="Pfam" id="PF08543"/>
    </source>
</evidence>
<dbReference type="OrthoDB" id="10028886at2759"/>
<gene>
    <name evidence="3" type="ORF">JVT61DRAFT_2492</name>
</gene>
<proteinExistence type="predicted"/>
<keyword evidence="4" id="KW-1185">Reference proteome</keyword>
<feature type="domain" description="Thiaminase-2/PQQC" evidence="1">
    <location>
        <begin position="208"/>
        <end position="343"/>
    </location>
</feature>
<dbReference type="Proteomes" id="UP000683000">
    <property type="component" value="Unassembled WGS sequence"/>
</dbReference>
<evidence type="ECO:0000259" key="1">
    <source>
        <dbReference type="Pfam" id="PF03070"/>
    </source>
</evidence>
<dbReference type="GO" id="GO:0009228">
    <property type="term" value="P:thiamine biosynthetic process"/>
    <property type="evidence" value="ECO:0007669"/>
    <property type="project" value="TreeGrafter"/>
</dbReference>
<protein>
    <submittedName>
        <fullName evidence="3">Uncharacterized protein</fullName>
    </submittedName>
</protein>
<feature type="domain" description="Pyridoxamine kinase/Phosphomethylpyrimidine kinase" evidence="2">
    <location>
        <begin position="24"/>
        <end position="147"/>
    </location>
</feature>
<comment type="caution">
    <text evidence="3">The sequence shown here is derived from an EMBL/GenBank/DDBJ whole genome shotgun (WGS) entry which is preliminary data.</text>
</comment>
<dbReference type="EMBL" id="JAGFBS010000012">
    <property type="protein sequence ID" value="KAG6376499.1"/>
    <property type="molecule type" value="Genomic_DNA"/>
</dbReference>
<dbReference type="AlphaFoldDB" id="A0A8I2YQU5"/>
<accession>A0A8I2YQU5</accession>
<dbReference type="Gene3D" id="1.20.910.10">
    <property type="entry name" value="Heme oxygenase-like"/>
    <property type="match status" value="1"/>
</dbReference>
<dbReference type="InterPro" id="IPR013749">
    <property type="entry name" value="PM/HMP-P_kinase-1"/>
</dbReference>
<reference evidence="3" key="1">
    <citation type="submission" date="2021-03" db="EMBL/GenBank/DDBJ databases">
        <title>Evolutionary innovations through gain and loss of genes in the ectomycorrhizal Boletales.</title>
        <authorList>
            <person name="Wu G."/>
            <person name="Miyauchi S."/>
            <person name="Morin E."/>
            <person name="Yang Z.-L."/>
            <person name="Xu J."/>
            <person name="Martin F.M."/>
        </authorList>
    </citation>
    <scope>NUCLEOTIDE SEQUENCE</scope>
    <source>
        <strain evidence="3">BR01</strain>
    </source>
</reference>
<dbReference type="SUPFAM" id="SSF48613">
    <property type="entry name" value="Heme oxygenase-like"/>
    <property type="match status" value="1"/>
</dbReference>
<evidence type="ECO:0000313" key="4">
    <source>
        <dbReference type="Proteomes" id="UP000683000"/>
    </source>
</evidence>
<dbReference type="InterPro" id="IPR004305">
    <property type="entry name" value="Thiaminase-2/PQQC"/>
</dbReference>
<dbReference type="InterPro" id="IPR029056">
    <property type="entry name" value="Ribokinase-like"/>
</dbReference>
<sequence length="371" mass="40493">MRSHVCVDVGAEAELVLRHPLLPFRIASLDDMLVAARHLLILGPDAVLLEGGHVSVSQEEMHRVQIPEGITLDIRPAFLLGENLSKHAKTRGVKTITLYPPCFQSNSTHGTGYTPSAALACALGNGMSVQDATAQATLYTDLGIETAPPLYSVSRLVVQPPIGQGYARQSVVYPSYKVLHVSMSICVDLYHFGSGKTIIIREHTRRLLAAKSHDFAPISSAAKVMQHIADEKTMHVSYCAKCGITLEELERTPESPATMAYGAFLIDVGLQGDTAKLLVALAACLLGYGEVGLWLEKEAAKPDAWVKREGNPYREWIEDYAGEGYQDAVSVGLETIEAQATADPPSPVRYAAWLAVWERCVRLEINFGIWR</sequence>
<dbReference type="GO" id="GO:0008972">
    <property type="term" value="F:phosphomethylpyrimidine kinase activity"/>
    <property type="evidence" value="ECO:0007669"/>
    <property type="project" value="TreeGrafter"/>
</dbReference>
<dbReference type="PANTHER" id="PTHR20858">
    <property type="entry name" value="PHOSPHOMETHYLPYRIMIDINE KINASE"/>
    <property type="match status" value="1"/>
</dbReference>
<dbReference type="Pfam" id="PF03070">
    <property type="entry name" value="TENA_THI-4"/>
    <property type="match status" value="1"/>
</dbReference>
<dbReference type="GO" id="GO:0008902">
    <property type="term" value="F:hydroxymethylpyrimidine kinase activity"/>
    <property type="evidence" value="ECO:0007669"/>
    <property type="project" value="TreeGrafter"/>
</dbReference>
<dbReference type="PANTHER" id="PTHR20858:SF17">
    <property type="entry name" value="HYDROXYMETHYLPYRIMIDINE_PHOSPHOMETHYLPYRIMIDINE KINASE THI20-RELATED"/>
    <property type="match status" value="1"/>
</dbReference>
<organism evidence="3 4">
    <name type="scientific">Boletus reticuloceps</name>
    <dbReference type="NCBI Taxonomy" id="495285"/>
    <lineage>
        <taxon>Eukaryota</taxon>
        <taxon>Fungi</taxon>
        <taxon>Dikarya</taxon>
        <taxon>Basidiomycota</taxon>
        <taxon>Agaricomycotina</taxon>
        <taxon>Agaricomycetes</taxon>
        <taxon>Agaricomycetidae</taxon>
        <taxon>Boletales</taxon>
        <taxon>Boletineae</taxon>
        <taxon>Boletaceae</taxon>
        <taxon>Boletoideae</taxon>
        <taxon>Boletus</taxon>
    </lineage>
</organism>
<name>A0A8I2YQU5_9AGAM</name>